<feature type="transmembrane region" description="Helical" evidence="1">
    <location>
        <begin position="126"/>
        <end position="146"/>
    </location>
</feature>
<accession>T0PX60</accession>
<protein>
    <submittedName>
        <fullName evidence="2">Uncharacterized protein</fullName>
    </submittedName>
</protein>
<dbReference type="EMBL" id="JH767265">
    <property type="protein sequence ID" value="EQC25610.1"/>
    <property type="molecule type" value="Genomic_DNA"/>
</dbReference>
<feature type="transmembrane region" description="Helical" evidence="1">
    <location>
        <begin position="12"/>
        <end position="34"/>
    </location>
</feature>
<dbReference type="GeneID" id="19957268"/>
<keyword evidence="1" id="KW-1133">Transmembrane helix</keyword>
<dbReference type="RefSeq" id="XP_008620978.1">
    <property type="nucleotide sequence ID" value="XM_008622756.1"/>
</dbReference>
<evidence type="ECO:0000313" key="3">
    <source>
        <dbReference type="Proteomes" id="UP000030762"/>
    </source>
</evidence>
<feature type="transmembrane region" description="Helical" evidence="1">
    <location>
        <begin position="182"/>
        <end position="204"/>
    </location>
</feature>
<dbReference type="VEuPathDB" id="FungiDB:SDRG_16541"/>
<keyword evidence="1" id="KW-0812">Transmembrane</keyword>
<sequence>MLTQDFAQYCRAGVWYVTFLMLAVSALACVYMVATRGIFEGLNMLELSRVGGIVWVGRPLLFLRSMTALCLLSTATFELQTSGYRSYFAAVPTPWYKIALAAGEVTWLVSVVNDVALIVTKEYSMYYTTANSILVWLIVATLAGAFPVEATVSLHPTCVLAQVDFQAVCNSGTIAIGQRDRLLLLSGIVVGCNIICFGVVRVYMERPKTRVRSLLLSSGAKFLFAHHNRIVQDVYYLDRASAALAGIITYRQGRRMFMLDVKLWRLFSTPLSLGNKSNSMLDSALPLCNPK</sequence>
<evidence type="ECO:0000313" key="2">
    <source>
        <dbReference type="EMBL" id="EQC25610.1"/>
    </source>
</evidence>
<gene>
    <name evidence="2" type="ORF">SDRG_16541</name>
</gene>
<feature type="transmembrane region" description="Helical" evidence="1">
    <location>
        <begin position="95"/>
        <end position="119"/>
    </location>
</feature>
<keyword evidence="3" id="KW-1185">Reference proteome</keyword>
<dbReference type="OrthoDB" id="78494at2759"/>
<dbReference type="Proteomes" id="UP000030762">
    <property type="component" value="Unassembled WGS sequence"/>
</dbReference>
<dbReference type="OMA" id="RVYMERP"/>
<evidence type="ECO:0000256" key="1">
    <source>
        <dbReference type="SAM" id="Phobius"/>
    </source>
</evidence>
<organism evidence="2 3">
    <name type="scientific">Saprolegnia diclina (strain VS20)</name>
    <dbReference type="NCBI Taxonomy" id="1156394"/>
    <lineage>
        <taxon>Eukaryota</taxon>
        <taxon>Sar</taxon>
        <taxon>Stramenopiles</taxon>
        <taxon>Oomycota</taxon>
        <taxon>Saprolegniomycetes</taxon>
        <taxon>Saprolegniales</taxon>
        <taxon>Saprolegniaceae</taxon>
        <taxon>Saprolegnia</taxon>
    </lineage>
</organism>
<proteinExistence type="predicted"/>
<keyword evidence="1" id="KW-0472">Membrane</keyword>
<name>T0PX60_SAPDV</name>
<dbReference type="InParanoid" id="T0PX60"/>
<dbReference type="AlphaFoldDB" id="T0PX60"/>
<reference evidence="2 3" key="1">
    <citation type="submission" date="2012-04" db="EMBL/GenBank/DDBJ databases">
        <title>The Genome Sequence of Saprolegnia declina VS20.</title>
        <authorList>
            <consortium name="The Broad Institute Genome Sequencing Platform"/>
            <person name="Russ C."/>
            <person name="Nusbaum C."/>
            <person name="Tyler B."/>
            <person name="van West P."/>
            <person name="Dieguez-Uribeondo J."/>
            <person name="de Bruijn I."/>
            <person name="Tripathy S."/>
            <person name="Jiang R."/>
            <person name="Young S.K."/>
            <person name="Zeng Q."/>
            <person name="Gargeya S."/>
            <person name="Fitzgerald M."/>
            <person name="Haas B."/>
            <person name="Abouelleil A."/>
            <person name="Alvarado L."/>
            <person name="Arachchi H.M."/>
            <person name="Berlin A."/>
            <person name="Chapman S.B."/>
            <person name="Goldberg J."/>
            <person name="Griggs A."/>
            <person name="Gujja S."/>
            <person name="Hansen M."/>
            <person name="Howarth C."/>
            <person name="Imamovic A."/>
            <person name="Larimer J."/>
            <person name="McCowen C."/>
            <person name="Montmayeur A."/>
            <person name="Murphy C."/>
            <person name="Neiman D."/>
            <person name="Pearson M."/>
            <person name="Priest M."/>
            <person name="Roberts A."/>
            <person name="Saif S."/>
            <person name="Shea T."/>
            <person name="Sisk P."/>
            <person name="Sykes S."/>
            <person name="Wortman J."/>
            <person name="Nusbaum C."/>
            <person name="Birren B."/>
        </authorList>
    </citation>
    <scope>NUCLEOTIDE SEQUENCE [LARGE SCALE GENOMIC DNA]</scope>
    <source>
        <strain evidence="2 3">VS20</strain>
    </source>
</reference>